<protein>
    <submittedName>
        <fullName evidence="1">Uncharacterized protein</fullName>
    </submittedName>
</protein>
<sequence>MFSSSFFSLAEAMGCASQRRLRWKVRWLFVSMLQLPCPSVPFSLAPIDWIWFKMLPFTLFNFSSRVYSVFHCATRCKCSQREESDSH</sequence>
<accession>A0A0A9ETE3</accession>
<reference evidence="1" key="2">
    <citation type="journal article" date="2015" name="Data Brief">
        <title>Shoot transcriptome of the giant reed, Arundo donax.</title>
        <authorList>
            <person name="Barrero R.A."/>
            <person name="Guerrero F.D."/>
            <person name="Moolhuijzen P."/>
            <person name="Goolsby J.A."/>
            <person name="Tidwell J."/>
            <person name="Bellgard S.E."/>
            <person name="Bellgard M.I."/>
        </authorList>
    </citation>
    <scope>NUCLEOTIDE SEQUENCE</scope>
    <source>
        <tissue evidence="1">Shoot tissue taken approximately 20 cm above the soil surface</tissue>
    </source>
</reference>
<dbReference type="EMBL" id="GBRH01196785">
    <property type="protein sequence ID" value="JAE01111.1"/>
    <property type="molecule type" value="Transcribed_RNA"/>
</dbReference>
<organism evidence="1">
    <name type="scientific">Arundo donax</name>
    <name type="common">Giant reed</name>
    <name type="synonym">Donax arundinaceus</name>
    <dbReference type="NCBI Taxonomy" id="35708"/>
    <lineage>
        <taxon>Eukaryota</taxon>
        <taxon>Viridiplantae</taxon>
        <taxon>Streptophyta</taxon>
        <taxon>Embryophyta</taxon>
        <taxon>Tracheophyta</taxon>
        <taxon>Spermatophyta</taxon>
        <taxon>Magnoliopsida</taxon>
        <taxon>Liliopsida</taxon>
        <taxon>Poales</taxon>
        <taxon>Poaceae</taxon>
        <taxon>PACMAD clade</taxon>
        <taxon>Arundinoideae</taxon>
        <taxon>Arundineae</taxon>
        <taxon>Arundo</taxon>
    </lineage>
</organism>
<dbReference type="AlphaFoldDB" id="A0A0A9ETE3"/>
<name>A0A0A9ETE3_ARUDO</name>
<evidence type="ECO:0000313" key="1">
    <source>
        <dbReference type="EMBL" id="JAE01111.1"/>
    </source>
</evidence>
<proteinExistence type="predicted"/>
<reference evidence="1" key="1">
    <citation type="submission" date="2014-09" db="EMBL/GenBank/DDBJ databases">
        <authorList>
            <person name="Magalhaes I.L.F."/>
            <person name="Oliveira U."/>
            <person name="Santos F.R."/>
            <person name="Vidigal T.H.D.A."/>
            <person name="Brescovit A.D."/>
            <person name="Santos A.J."/>
        </authorList>
    </citation>
    <scope>NUCLEOTIDE SEQUENCE</scope>
    <source>
        <tissue evidence="1">Shoot tissue taken approximately 20 cm above the soil surface</tissue>
    </source>
</reference>